<dbReference type="HAMAP" id="MF_00159">
    <property type="entry name" value="IspG"/>
    <property type="match status" value="1"/>
</dbReference>
<organism evidence="11 12">
    <name type="scientific">Parafannyhessea umbonata</name>
    <dbReference type="NCBI Taxonomy" id="604330"/>
    <lineage>
        <taxon>Bacteria</taxon>
        <taxon>Bacillati</taxon>
        <taxon>Actinomycetota</taxon>
        <taxon>Coriobacteriia</taxon>
        <taxon>Coriobacteriales</taxon>
        <taxon>Atopobiaceae</taxon>
        <taxon>Parafannyhessea</taxon>
    </lineage>
</organism>
<proteinExistence type="inferred from homology"/>
<keyword evidence="13" id="KW-1185">Reference proteome</keyword>
<keyword evidence="4 7" id="KW-0408">Iron</keyword>
<feature type="domain" description="IspG TIM-barrel" evidence="8">
    <location>
        <begin position="12"/>
        <end position="253"/>
    </location>
</feature>
<dbReference type="InterPro" id="IPR058579">
    <property type="entry name" value="IspG_C"/>
</dbReference>
<evidence type="ECO:0000313" key="12">
    <source>
        <dbReference type="Proteomes" id="UP000199128"/>
    </source>
</evidence>
<feature type="binding site" evidence="7">
    <location>
        <position position="274"/>
    </location>
    <ligand>
        <name>[4Fe-4S] cluster</name>
        <dbReference type="ChEBI" id="CHEBI:49883"/>
    </ligand>
</feature>
<evidence type="ECO:0000256" key="1">
    <source>
        <dbReference type="ARBA" id="ARBA00022485"/>
    </source>
</evidence>
<feature type="binding site" evidence="7">
    <location>
        <position position="271"/>
    </location>
    <ligand>
        <name>[4Fe-4S] cluster</name>
        <dbReference type="ChEBI" id="CHEBI:49883"/>
    </ligand>
</feature>
<name>A0A1H9NT90_9ACTN</name>
<dbReference type="GO" id="GO:0019288">
    <property type="term" value="P:isopentenyl diphosphate biosynthetic process, methylerythritol 4-phosphate pathway"/>
    <property type="evidence" value="ECO:0007669"/>
    <property type="project" value="UniProtKB-UniRule"/>
</dbReference>
<evidence type="ECO:0000256" key="4">
    <source>
        <dbReference type="ARBA" id="ARBA00023004"/>
    </source>
</evidence>
<reference evidence="12 13" key="1">
    <citation type="submission" date="2016-10" db="EMBL/GenBank/DDBJ databases">
        <authorList>
            <person name="Varghese N."/>
            <person name="Submissions S."/>
        </authorList>
    </citation>
    <scope>NUCLEOTIDE SEQUENCE [LARGE SCALE GENOMIC DNA]</scope>
    <source>
        <strain evidence="12">KHGC19</strain>
        <strain evidence="10 13">WCP15</strain>
    </source>
</reference>
<dbReference type="InterPro" id="IPR011005">
    <property type="entry name" value="Dihydropteroate_synth-like_sf"/>
</dbReference>
<dbReference type="Pfam" id="PF26540">
    <property type="entry name" value="GcpE_C"/>
    <property type="match status" value="1"/>
</dbReference>
<comment type="function">
    <text evidence="7">Converts 2C-methyl-D-erythritol 2,4-cyclodiphosphate (ME-2,4cPP) into 1-hydroxy-2-methyl-2-(E)-butenyl 4-diphosphate.</text>
</comment>
<dbReference type="Gene3D" id="3.20.20.20">
    <property type="entry name" value="Dihydropteroate synthase-like"/>
    <property type="match status" value="1"/>
</dbReference>
<keyword evidence="1 7" id="KW-0004">4Fe-4S</keyword>
<dbReference type="SUPFAM" id="SSF51717">
    <property type="entry name" value="Dihydropteroate synthetase-like"/>
    <property type="match status" value="1"/>
</dbReference>
<dbReference type="GO" id="GO:0051539">
    <property type="term" value="F:4 iron, 4 sulfur cluster binding"/>
    <property type="evidence" value="ECO:0007669"/>
    <property type="project" value="UniProtKB-UniRule"/>
</dbReference>
<dbReference type="Proteomes" id="UP000199135">
    <property type="component" value="Unassembled WGS sequence"/>
</dbReference>
<comment type="pathway">
    <text evidence="7">Isoprenoid biosynthesis; isopentenyl diphosphate biosynthesis via DXP pathway; isopentenyl diphosphate from 1-deoxy-D-xylulose 5-phosphate: step 5/6.</text>
</comment>
<dbReference type="InterPro" id="IPR004588">
    <property type="entry name" value="IspG_bac-typ"/>
</dbReference>
<dbReference type="UniPathway" id="UPA00056">
    <property type="reaction ID" value="UER00096"/>
</dbReference>
<feature type="domain" description="IspG C-terminal" evidence="9">
    <location>
        <begin position="267"/>
        <end position="354"/>
    </location>
</feature>
<dbReference type="GO" id="GO:0005506">
    <property type="term" value="F:iron ion binding"/>
    <property type="evidence" value="ECO:0007669"/>
    <property type="project" value="InterPro"/>
</dbReference>
<evidence type="ECO:0000256" key="6">
    <source>
        <dbReference type="ARBA" id="ARBA00023229"/>
    </source>
</evidence>
<dbReference type="PIRSF" id="PIRSF004640">
    <property type="entry name" value="IspG"/>
    <property type="match status" value="1"/>
</dbReference>
<gene>
    <name evidence="7" type="primary">ispG</name>
    <name evidence="11" type="ORF">SAMN05216446_0552</name>
    <name evidence="10" type="ORF">SAMN05216447_1067</name>
</gene>
<feature type="binding site" evidence="7">
    <location>
        <position position="306"/>
    </location>
    <ligand>
        <name>[4Fe-4S] cluster</name>
        <dbReference type="ChEBI" id="CHEBI:49883"/>
    </ligand>
</feature>
<keyword evidence="2 7" id="KW-0479">Metal-binding</keyword>
<dbReference type="EMBL" id="FNWT01000006">
    <property type="protein sequence ID" value="SEH57307.1"/>
    <property type="molecule type" value="Genomic_DNA"/>
</dbReference>
<dbReference type="NCBIfam" id="NF001540">
    <property type="entry name" value="PRK00366.1"/>
    <property type="match status" value="1"/>
</dbReference>
<dbReference type="EC" id="1.17.7.3" evidence="7"/>
<dbReference type="AlphaFoldDB" id="A0A1H9NT90"/>
<dbReference type="SUPFAM" id="SSF56014">
    <property type="entry name" value="Nitrite and sulphite reductase 4Fe-4S domain-like"/>
    <property type="match status" value="1"/>
</dbReference>
<dbReference type="GO" id="GO:0141197">
    <property type="term" value="F:4-hydroxy-3-methylbut-2-enyl-diphosphate synthase activity (flavodoxin)"/>
    <property type="evidence" value="ECO:0007669"/>
    <property type="project" value="UniProtKB-EC"/>
</dbReference>
<dbReference type="Pfam" id="PF04551">
    <property type="entry name" value="GcpE"/>
    <property type="match status" value="1"/>
</dbReference>
<dbReference type="InterPro" id="IPR045854">
    <property type="entry name" value="NO2/SO3_Rdtase_4Fe4S_sf"/>
</dbReference>
<dbReference type="PANTHER" id="PTHR30454:SF0">
    <property type="entry name" value="4-HYDROXY-3-METHYLBUT-2-EN-1-YL DIPHOSPHATE SYNTHASE (FERREDOXIN), CHLOROPLASTIC"/>
    <property type="match status" value="1"/>
</dbReference>
<evidence type="ECO:0000313" key="10">
    <source>
        <dbReference type="EMBL" id="SEH57307.1"/>
    </source>
</evidence>
<sequence length="361" mass="38230">MSSHDVPARSLTHQVHVGEVVIGGGSPVSVQSMCTTKTDDPESTLAQIRDLADAGCEIVRVAIPGPKVLDGFSQICQGSVLPVVADIHFDYKLAIEAARRGAAGLRINPGNIGSFERVDAVIDAAGEAGIPIRIGVNAGSLDRKFDERDDMTLPEKLVASASGYVEHFESRGFADVVLSAKAHSVPTTLATYRALSRELPHVPLHVGVTEAGTLRQGTVKNCAGVGILLEQGIGDTIRLSLTADPVEECHVAWDLLSSLGMRRLHPELVSCPTCGRCQVNLIGIAEEVSTRLQKVKAPISVAVMGCVVNGPGESRDADLGIACGKGQGVLFENGKMIRKVPEDKIVDELFSEIEDRFGTEA</sequence>
<evidence type="ECO:0000259" key="8">
    <source>
        <dbReference type="Pfam" id="PF04551"/>
    </source>
</evidence>
<evidence type="ECO:0000313" key="13">
    <source>
        <dbReference type="Proteomes" id="UP000199135"/>
    </source>
</evidence>
<dbReference type="EMBL" id="FOGP01000002">
    <property type="protein sequence ID" value="SER38977.1"/>
    <property type="molecule type" value="Genomic_DNA"/>
</dbReference>
<dbReference type="InterPro" id="IPR058578">
    <property type="entry name" value="IspG_TIM"/>
</dbReference>
<keyword evidence="6 7" id="KW-0414">Isoprene biosynthesis</keyword>
<keyword evidence="3 7" id="KW-0560">Oxidoreductase</keyword>
<accession>A0A1H9NT90</accession>
<evidence type="ECO:0000256" key="7">
    <source>
        <dbReference type="HAMAP-Rule" id="MF_00159"/>
    </source>
</evidence>
<comment type="catalytic activity">
    <reaction evidence="7">
        <text>(2E)-4-hydroxy-3-methylbut-2-enyl diphosphate + oxidized [flavodoxin] + H2O + 2 H(+) = 2-C-methyl-D-erythritol 2,4-cyclic diphosphate + reduced [flavodoxin]</text>
        <dbReference type="Rhea" id="RHEA:43604"/>
        <dbReference type="Rhea" id="RHEA-COMP:10622"/>
        <dbReference type="Rhea" id="RHEA-COMP:10623"/>
        <dbReference type="ChEBI" id="CHEBI:15377"/>
        <dbReference type="ChEBI" id="CHEBI:15378"/>
        <dbReference type="ChEBI" id="CHEBI:57618"/>
        <dbReference type="ChEBI" id="CHEBI:58210"/>
        <dbReference type="ChEBI" id="CHEBI:58483"/>
        <dbReference type="ChEBI" id="CHEBI:128753"/>
        <dbReference type="EC" id="1.17.7.3"/>
    </reaction>
</comment>
<protein>
    <recommendedName>
        <fullName evidence="7">4-hydroxy-3-methylbut-2-en-1-yl diphosphate synthase (flavodoxin)</fullName>
        <ecNumber evidence="7">1.17.7.3</ecNumber>
    </recommendedName>
    <alternativeName>
        <fullName evidence="7">1-hydroxy-2-methyl-2-(E)-butenyl 4-diphosphate synthase</fullName>
    </alternativeName>
</protein>
<dbReference type="InterPro" id="IPR016425">
    <property type="entry name" value="IspG_bac"/>
</dbReference>
<dbReference type="GO" id="GO:0046429">
    <property type="term" value="F:4-hydroxy-3-methylbut-2-en-1-yl diphosphate synthase activity (ferredoxin)"/>
    <property type="evidence" value="ECO:0007669"/>
    <property type="project" value="UniProtKB-UniRule"/>
</dbReference>
<dbReference type="GO" id="GO:0016114">
    <property type="term" value="P:terpenoid biosynthetic process"/>
    <property type="evidence" value="ECO:0007669"/>
    <property type="project" value="InterPro"/>
</dbReference>
<evidence type="ECO:0000256" key="3">
    <source>
        <dbReference type="ARBA" id="ARBA00023002"/>
    </source>
</evidence>
<feature type="binding site" evidence="7">
    <location>
        <position position="313"/>
    </location>
    <ligand>
        <name>[4Fe-4S] cluster</name>
        <dbReference type="ChEBI" id="CHEBI:49883"/>
    </ligand>
</feature>
<evidence type="ECO:0000256" key="2">
    <source>
        <dbReference type="ARBA" id="ARBA00022723"/>
    </source>
</evidence>
<evidence type="ECO:0000259" key="9">
    <source>
        <dbReference type="Pfam" id="PF26540"/>
    </source>
</evidence>
<reference evidence="11" key="2">
    <citation type="submission" date="2016-10" db="EMBL/GenBank/DDBJ databases">
        <authorList>
            <person name="de Groot N.N."/>
        </authorList>
    </citation>
    <scope>NUCLEOTIDE SEQUENCE [LARGE SCALE GENOMIC DNA]</scope>
    <source>
        <strain evidence="11">KHGC19</strain>
    </source>
</reference>
<keyword evidence="5 7" id="KW-0411">Iron-sulfur</keyword>
<evidence type="ECO:0000256" key="5">
    <source>
        <dbReference type="ARBA" id="ARBA00023014"/>
    </source>
</evidence>
<dbReference type="Proteomes" id="UP000199128">
    <property type="component" value="Unassembled WGS sequence"/>
</dbReference>
<comment type="cofactor">
    <cofactor evidence="7">
        <name>[4Fe-4S] cluster</name>
        <dbReference type="ChEBI" id="CHEBI:49883"/>
    </cofactor>
    <text evidence="7">Binds 1 [4Fe-4S] cluster.</text>
</comment>
<dbReference type="Gene3D" id="3.30.413.10">
    <property type="entry name" value="Sulfite Reductase Hemoprotein, domain 1"/>
    <property type="match status" value="1"/>
</dbReference>
<dbReference type="NCBIfam" id="TIGR00612">
    <property type="entry name" value="ispG_gcpE"/>
    <property type="match status" value="1"/>
</dbReference>
<dbReference type="RefSeq" id="WP_090991471.1">
    <property type="nucleotide sequence ID" value="NZ_FNWT01000006.1"/>
</dbReference>
<dbReference type="PANTHER" id="PTHR30454">
    <property type="entry name" value="4-HYDROXY-3-METHYLBUT-2-EN-1-YL DIPHOSPHATE SYNTHASE"/>
    <property type="match status" value="1"/>
</dbReference>
<evidence type="ECO:0000313" key="11">
    <source>
        <dbReference type="EMBL" id="SER38977.1"/>
    </source>
</evidence>
<comment type="similarity">
    <text evidence="7">Belongs to the IspG family.</text>
</comment>